<dbReference type="Proteomes" id="UP000514713">
    <property type="component" value="Chromosome"/>
</dbReference>
<dbReference type="InterPro" id="IPR013424">
    <property type="entry name" value="Ice-binding_C"/>
</dbReference>
<name>A0A7D7QN74_9NOSO</name>
<dbReference type="KEGG" id="ned:HUN01_17570"/>
<dbReference type="AlphaFoldDB" id="A0A7D7QN74"/>
<gene>
    <name evidence="2" type="ORF">HUN01_17570</name>
</gene>
<keyword evidence="3" id="KW-1185">Reference proteome</keyword>
<feature type="signal peptide" evidence="1">
    <location>
        <begin position="1"/>
        <end position="26"/>
    </location>
</feature>
<dbReference type="PROSITE" id="PS51257">
    <property type="entry name" value="PROKAR_LIPOPROTEIN"/>
    <property type="match status" value="1"/>
</dbReference>
<feature type="chain" id="PRO_5029011430" evidence="1">
    <location>
        <begin position="27"/>
        <end position="204"/>
    </location>
</feature>
<organism evidence="2 3">
    <name type="scientific">Nostoc edaphicum CCNP1411</name>
    <dbReference type="NCBI Taxonomy" id="1472755"/>
    <lineage>
        <taxon>Bacteria</taxon>
        <taxon>Bacillati</taxon>
        <taxon>Cyanobacteriota</taxon>
        <taxon>Cyanophyceae</taxon>
        <taxon>Nostocales</taxon>
        <taxon>Nostocaceae</taxon>
        <taxon>Nostoc</taxon>
    </lineage>
</organism>
<keyword evidence="1" id="KW-0732">Signal</keyword>
<evidence type="ECO:0000256" key="1">
    <source>
        <dbReference type="SAM" id="SignalP"/>
    </source>
</evidence>
<reference evidence="3" key="1">
    <citation type="submission" date="2020-06" db="EMBL/GenBank/DDBJ databases">
        <title>Nostoc edaphicum CCNP1411 genome.</title>
        <authorList>
            <person name="Fidor A."/>
            <person name="Grabski M."/>
            <person name="Gawor J."/>
            <person name="Gromadka R."/>
            <person name="Wegrzyn G."/>
            <person name="Mazur-Marzec H."/>
        </authorList>
    </citation>
    <scope>NUCLEOTIDE SEQUENCE [LARGE SCALE GENOMIC DNA]</scope>
    <source>
        <strain evidence="3">CCNP1411</strain>
    </source>
</reference>
<accession>A0A7D7QN74</accession>
<dbReference type="InterPro" id="IPR026374">
    <property type="entry name" value="Cyano_PEP"/>
</dbReference>
<dbReference type="NCBIfam" id="TIGR02595">
    <property type="entry name" value="PEP_CTERM"/>
    <property type="match status" value="1"/>
</dbReference>
<dbReference type="NCBIfam" id="TIGR04155">
    <property type="entry name" value="cyano_PEP"/>
    <property type="match status" value="1"/>
</dbReference>
<sequence>MKAKNIGLLISGAVGGCLMSLAPATAAILVEPLVTTADPNLPEGVGIPLNLQPNELIFWNAPDTTGQQNFLNNTELTINSLSLLLFPDFDTLEDDVQWGDVNGDGQIGFSNIFPTLTVSPDFTVEGFRAPRFNFVGGEIPNDNRFVVQFLTDPDLRPAVPGDNGPLVVGGIYRGKSVPEPSTILGSVLALGLGGWLRKIKSAKV</sequence>
<evidence type="ECO:0000313" key="3">
    <source>
        <dbReference type="Proteomes" id="UP000514713"/>
    </source>
</evidence>
<dbReference type="EMBL" id="CP054698">
    <property type="protein sequence ID" value="QMS89300.1"/>
    <property type="molecule type" value="Genomic_DNA"/>
</dbReference>
<evidence type="ECO:0000313" key="2">
    <source>
        <dbReference type="EMBL" id="QMS89300.1"/>
    </source>
</evidence>
<protein>
    <submittedName>
        <fullName evidence="2">PEP-CTERM sorting domain-containing protein</fullName>
    </submittedName>
</protein>
<dbReference type="RefSeq" id="WP_181932335.1">
    <property type="nucleotide sequence ID" value="NZ_CP054698.1"/>
</dbReference>
<proteinExistence type="predicted"/>